<sequence>MSRINVMKPWMGSEEILALSEVIMSGWVAQGPKVAQFEREFASAMQAEHAVATSNCTTALHLALIVAGVAVGDEVIVPSFSFIATANAPTYVGARPIFIDVDPVTGCVTADGVAAAVTERTRAVIVVDQGGVPVDLDSIRAVCDPLGIVVIEDAACGAGSTYGARPVGAGAVLAAWSFHPRKLLTTGEGGMLTTSNAEWAERAGRLREHAMSVSASDRQASVLAPAEEYLEIGFNYRMTDMQAAVGIVQLGRLPEMVRKRREIADRYTAALAGIDGLRPVSDPRWGTTNYQSYWVEVGEEYPVDREALLLQLAEAGVSARRGIMSAHLQPAYAGSPSLRVPLPVSEHLTSTTLILPLYHQLEAAQQAIVIAALLTPITVVRHG</sequence>
<dbReference type="Pfam" id="PF01041">
    <property type="entry name" value="DegT_DnrJ_EryC1"/>
    <property type="match status" value="1"/>
</dbReference>
<dbReference type="InterPro" id="IPR015422">
    <property type="entry name" value="PyrdxlP-dep_Trfase_small"/>
</dbReference>
<dbReference type="InterPro" id="IPR015421">
    <property type="entry name" value="PyrdxlP-dep_Trfase_major"/>
</dbReference>
<comment type="cofactor">
    <cofactor evidence="1">
        <name>pyridoxal 5'-phosphate</name>
        <dbReference type="ChEBI" id="CHEBI:597326"/>
    </cofactor>
</comment>
<dbReference type="PANTHER" id="PTHR30244">
    <property type="entry name" value="TRANSAMINASE"/>
    <property type="match status" value="1"/>
</dbReference>
<dbReference type="PANTHER" id="PTHR30244:SF34">
    <property type="entry name" value="DTDP-4-AMINO-4,6-DIDEOXYGALACTOSE TRANSAMINASE"/>
    <property type="match status" value="1"/>
</dbReference>
<dbReference type="GO" id="GO:0030170">
    <property type="term" value="F:pyridoxal phosphate binding"/>
    <property type="evidence" value="ECO:0007669"/>
    <property type="project" value="TreeGrafter"/>
</dbReference>
<dbReference type="SUPFAM" id="SSF53383">
    <property type="entry name" value="PLP-dependent transferases"/>
    <property type="match status" value="1"/>
</dbReference>
<reference evidence="5 6" key="1">
    <citation type="submission" date="2019-03" db="EMBL/GenBank/DDBJ databases">
        <title>Genomics of glacier-inhabiting Cryobacterium strains.</title>
        <authorList>
            <person name="Liu Q."/>
            <person name="Xin Y.-H."/>
        </authorList>
    </citation>
    <scope>NUCLEOTIDE SEQUENCE [LARGE SCALE GENOMIC DNA]</scope>
    <source>
        <strain evidence="5 6">Hh4</strain>
    </source>
</reference>
<keyword evidence="3 4" id="KW-0663">Pyridoxal phosphate</keyword>
<dbReference type="GO" id="GO:0008483">
    <property type="term" value="F:transaminase activity"/>
    <property type="evidence" value="ECO:0007669"/>
    <property type="project" value="UniProtKB-KW"/>
</dbReference>
<dbReference type="InterPro" id="IPR015424">
    <property type="entry name" value="PyrdxlP-dep_Trfase"/>
</dbReference>
<gene>
    <name evidence="5" type="ORF">E3T48_05795</name>
</gene>
<dbReference type="CDD" id="cd00616">
    <property type="entry name" value="AHBA_syn"/>
    <property type="match status" value="1"/>
</dbReference>
<dbReference type="GO" id="GO:0000271">
    <property type="term" value="P:polysaccharide biosynthetic process"/>
    <property type="evidence" value="ECO:0007669"/>
    <property type="project" value="TreeGrafter"/>
</dbReference>
<dbReference type="InterPro" id="IPR000653">
    <property type="entry name" value="DegT/StrS_aminotransferase"/>
</dbReference>
<dbReference type="EMBL" id="SOHH01000053">
    <property type="protein sequence ID" value="TFD79439.1"/>
    <property type="molecule type" value="Genomic_DNA"/>
</dbReference>
<dbReference type="Gene3D" id="3.40.640.10">
    <property type="entry name" value="Type I PLP-dependent aspartate aminotransferase-like (Major domain)"/>
    <property type="match status" value="1"/>
</dbReference>
<proteinExistence type="inferred from homology"/>
<comment type="similarity">
    <text evidence="4">Belongs to the DegT/DnrJ/EryC1 family.</text>
</comment>
<evidence type="ECO:0000256" key="1">
    <source>
        <dbReference type="ARBA" id="ARBA00001933"/>
    </source>
</evidence>
<dbReference type="RefSeq" id="WP_134522877.1">
    <property type="nucleotide sequence ID" value="NZ_SOHH01000053.1"/>
</dbReference>
<comment type="caution">
    <text evidence="5">The sequence shown here is derived from an EMBL/GenBank/DDBJ whole genome shotgun (WGS) entry which is preliminary data.</text>
</comment>
<keyword evidence="6" id="KW-1185">Reference proteome</keyword>
<feature type="active site" description="Proton acceptor" evidence="2">
    <location>
        <position position="182"/>
    </location>
</feature>
<dbReference type="OrthoDB" id="9804264at2"/>
<evidence type="ECO:0000256" key="3">
    <source>
        <dbReference type="PIRSR" id="PIRSR000390-2"/>
    </source>
</evidence>
<accession>A0A4R9BAZ6</accession>
<name>A0A4R9BAZ6_9MICO</name>
<evidence type="ECO:0000256" key="2">
    <source>
        <dbReference type="PIRSR" id="PIRSR000390-1"/>
    </source>
</evidence>
<dbReference type="PIRSF" id="PIRSF000390">
    <property type="entry name" value="PLP_StrS"/>
    <property type="match status" value="1"/>
</dbReference>
<dbReference type="Gene3D" id="3.90.1150.10">
    <property type="entry name" value="Aspartate Aminotransferase, domain 1"/>
    <property type="match status" value="1"/>
</dbReference>
<evidence type="ECO:0000313" key="6">
    <source>
        <dbReference type="Proteomes" id="UP000298313"/>
    </source>
</evidence>
<keyword evidence="5" id="KW-0808">Transferase</keyword>
<dbReference type="AlphaFoldDB" id="A0A4R9BAZ6"/>
<dbReference type="Proteomes" id="UP000298313">
    <property type="component" value="Unassembled WGS sequence"/>
</dbReference>
<feature type="modified residue" description="N6-(pyridoxal phosphate)lysine" evidence="3">
    <location>
        <position position="182"/>
    </location>
</feature>
<protein>
    <submittedName>
        <fullName evidence="5">DegT/DnrJ/EryC1/StrS family aminotransferase</fullName>
    </submittedName>
</protein>
<keyword evidence="5" id="KW-0032">Aminotransferase</keyword>
<evidence type="ECO:0000313" key="5">
    <source>
        <dbReference type="EMBL" id="TFD79439.1"/>
    </source>
</evidence>
<organism evidence="5 6">
    <name type="scientific">Cryobacterium fucosi</name>
    <dbReference type="NCBI Taxonomy" id="1259157"/>
    <lineage>
        <taxon>Bacteria</taxon>
        <taxon>Bacillati</taxon>
        <taxon>Actinomycetota</taxon>
        <taxon>Actinomycetes</taxon>
        <taxon>Micrococcales</taxon>
        <taxon>Microbacteriaceae</taxon>
        <taxon>Cryobacterium</taxon>
    </lineage>
</organism>
<evidence type="ECO:0000256" key="4">
    <source>
        <dbReference type="RuleBase" id="RU004508"/>
    </source>
</evidence>